<dbReference type="SUPFAM" id="SSF48150">
    <property type="entry name" value="DNA-glycosylase"/>
    <property type="match status" value="1"/>
</dbReference>
<sequence length="192" mass="21142">MPNKLNLTGDAEADKLLSDDPFALLTGMLLDQQVAMELAFAGPKKIADRMGGFDVVKIAECDPEEFVELCVQKPAIHRYGGSMAKRVQALAQHVVERYDGRTERIWTDGDPDGKEVLKRLKALPGYGDQKARIFLALLGKQRGVQPQGWREAAGAYGDEGSRRSIADVVDEQTLQEVRSFKKEQKAAAKAAK</sequence>
<dbReference type="GO" id="GO:0006284">
    <property type="term" value="P:base-excision repair"/>
    <property type="evidence" value="ECO:0007669"/>
    <property type="project" value="InterPro"/>
</dbReference>
<evidence type="ECO:0000259" key="1">
    <source>
        <dbReference type="Pfam" id="PF00730"/>
    </source>
</evidence>
<accession>A0A1I6RRE6</accession>
<reference evidence="3" key="1">
    <citation type="submission" date="2016-10" db="EMBL/GenBank/DDBJ databases">
        <authorList>
            <person name="Varghese N."/>
            <person name="Submissions S."/>
        </authorList>
    </citation>
    <scope>NUCLEOTIDE SEQUENCE [LARGE SCALE GENOMIC DNA]</scope>
    <source>
        <strain evidence="3">DSM 44771</strain>
    </source>
</reference>
<dbReference type="Pfam" id="PF00730">
    <property type="entry name" value="HhH-GPD"/>
    <property type="match status" value="1"/>
</dbReference>
<feature type="domain" description="HhH-GPD" evidence="1">
    <location>
        <begin position="27"/>
        <end position="181"/>
    </location>
</feature>
<dbReference type="Proteomes" id="UP000198852">
    <property type="component" value="Unassembled WGS sequence"/>
</dbReference>
<dbReference type="EMBL" id="FOZX01000003">
    <property type="protein sequence ID" value="SFS67252.1"/>
    <property type="molecule type" value="Genomic_DNA"/>
</dbReference>
<evidence type="ECO:0000313" key="2">
    <source>
        <dbReference type="EMBL" id="SFS67252.1"/>
    </source>
</evidence>
<dbReference type="Gene3D" id="1.10.340.30">
    <property type="entry name" value="Hypothetical protein, domain 2"/>
    <property type="match status" value="1"/>
</dbReference>
<dbReference type="InterPro" id="IPR017658">
    <property type="entry name" value="HhH-GPD_base_excis"/>
</dbReference>
<dbReference type="InterPro" id="IPR011257">
    <property type="entry name" value="DNA_glycosylase"/>
</dbReference>
<dbReference type="OrthoDB" id="1492580at2"/>
<keyword evidence="3" id="KW-1185">Reference proteome</keyword>
<protein>
    <submittedName>
        <fullName evidence="2">A/G-specific DNA-adenine glycosylase</fullName>
    </submittedName>
</protein>
<dbReference type="GO" id="GO:0003824">
    <property type="term" value="F:catalytic activity"/>
    <property type="evidence" value="ECO:0007669"/>
    <property type="project" value="InterPro"/>
</dbReference>
<name>A0A1I6RRE6_9PSEU</name>
<dbReference type="InterPro" id="IPR003265">
    <property type="entry name" value="HhH-GPD_domain"/>
</dbReference>
<evidence type="ECO:0000313" key="3">
    <source>
        <dbReference type="Proteomes" id="UP000198852"/>
    </source>
</evidence>
<gene>
    <name evidence="2" type="ORF">SAMN05660874_02549</name>
</gene>
<dbReference type="STRING" id="95161.SAMN05660874_02549"/>
<proteinExistence type="predicted"/>
<dbReference type="AlphaFoldDB" id="A0A1I6RRE6"/>
<dbReference type="NCBIfam" id="TIGR03252">
    <property type="entry name" value="HhH-GPD-type base excision DNA repair protein"/>
    <property type="match status" value="1"/>
</dbReference>
<dbReference type="RefSeq" id="WP_093416556.1">
    <property type="nucleotide sequence ID" value="NZ_FOZX01000003.1"/>
</dbReference>
<organism evidence="2 3">
    <name type="scientific">Saccharopolyspora flava</name>
    <dbReference type="NCBI Taxonomy" id="95161"/>
    <lineage>
        <taxon>Bacteria</taxon>
        <taxon>Bacillati</taxon>
        <taxon>Actinomycetota</taxon>
        <taxon>Actinomycetes</taxon>
        <taxon>Pseudonocardiales</taxon>
        <taxon>Pseudonocardiaceae</taxon>
        <taxon>Saccharopolyspora</taxon>
    </lineage>
</organism>